<keyword evidence="9" id="KW-1185">Reference proteome</keyword>
<dbReference type="Pfam" id="PF00053">
    <property type="entry name" value="EGF_laminin"/>
    <property type="match status" value="2"/>
</dbReference>
<dbReference type="PANTHER" id="PTHR10913">
    <property type="entry name" value="FOLLISTATIN-RELATED"/>
    <property type="match status" value="1"/>
</dbReference>
<dbReference type="InterPro" id="IPR002350">
    <property type="entry name" value="Kazal_dom"/>
</dbReference>
<dbReference type="Pfam" id="PF02210">
    <property type="entry name" value="Laminin_G_2"/>
    <property type="match status" value="1"/>
</dbReference>
<dbReference type="InterPro" id="IPR000742">
    <property type="entry name" value="EGF"/>
</dbReference>
<dbReference type="InterPro" id="IPR013320">
    <property type="entry name" value="ConA-like_dom_sf"/>
</dbReference>
<keyword evidence="3" id="KW-0245">EGF-like domain</keyword>
<dbReference type="CDD" id="cd00054">
    <property type="entry name" value="EGF_CA"/>
    <property type="match status" value="1"/>
</dbReference>
<dbReference type="CDD" id="cd00104">
    <property type="entry name" value="KAZAL_FS"/>
    <property type="match status" value="5"/>
</dbReference>
<keyword evidence="2 3" id="KW-1015">Disulfide bond</keyword>
<sequence>MGNTRGLSDSCQMCIAVIQGRVHAKRKLTGTYTRTKKKDKPTDSDSCTCKIVFHNGNLAIILFIATFIHVLVPACYACYAFPPGKGDPCEDMKCHYGAICVRTKDGLSARCQCQDVCYNFGDSLGSGPVCGTDGKEYANNCEMMRASCVGLTEIYVQYYGKCDPCEGFYCPGQQVCKQDSDRKPVCTCETTCPEDVSHVCGSDGQTYSNECMVRKQACSLGRDIVVIYQGKCKDNQGPCRGVSCSFDGECIVREGQTSCECPVCTMKPYDPVCGTDGISYENECYLRLENCKEQKAATTEHMGLCMSSGCDKDRSACKHYSICDRSEPIPRCVCPTGCASTTARVCGTDGVTYNSECEMRICPTRYEPVCGTDGQTYRSECHLRKEACRHGTDIDIRRSGECVDVLESGSGGEPECDVTTCFYGGTCQLNMDGVYECMCSFSCEAIRSPVCGTDGQTYGNQCELQAAACRLQIEIQVSSTDSCDDMAEVLCDGLPPLIDTMTGDPFTCAAAPDCPPGSYCHKQFGRCCSEGEFTLFGVRLPSVAVLDSDLYIRDCTESVFGCCDDMVTMAPGPNKAGCPDQCQCKPIGSLSSTCDPSTRQCTCKPGVDCNQNTGRCTCKDSYDGHKCGRCRDTNLPAGDLGCDGDSYFRYANMHMRGGPGSCAELPCGYGAECIHHDTAGPQCVCRIFCSALNFPADRYVCASNGVTYLSECSMRQDACAKQTEIYFRYMGPCKDSLTLGPTDGPYTTLSRKTPRHILPGQQRSSMTPRRTVITVKPPKPDFSKGEGRIDDRCLTGNTCYIPNSHCHLDICKCNQGFIPTYENTVCSKVKQSANRTQPSEEADTCTLNPCRHGGQCRLDDELGYRCLCGLGRTGVICRHKTSFTIPSFSGASYLTLASLGNISGNFYIDIAFRSFNADGTLLYASQHEDGTGQFVSLAISHSMLEFRYDTGNGPKEIIHPQRISRNTVHQVIAKKMGQSAMLIVDNKEPVAQVTITPSNRIDLSGRLFLGNLPQNFSFVQERVGVNLGFVGCVHSLTAGQTDMARMYNLHYPHPASHILGGLDVVPCDQNSCQELPCENGGTCIMVATDLYKCICQKEFTGSNCEASLTACANSQCHSSATCIVGGTGEATCHCPETREGQFCEYEKVPEIEVPEFHGDSYLVLPVSDNISEQTNIEIWLLTRDDNGMLVYASQYLGGGGDFIALNIVDLTVELRYDLGDGPVTLKSAGKLVAGRWHRVTVKRFRKSAELAIDDGPSVRGESQGTLTGLQLPGSILVGGFKDTFDVNPATGISKKFQGVIQRIYLNNRLLDDVVSSSLEQYHVTQYTGAPCNLNPCMNGGVCIPKLDTAECRCPQRYIGQLCEKVAENLETNLPVRFDGSTDLQYLNEITSGDHREGELQVDKETIVTVTSHAGATQLDTDGMLWLGGRGDLPVGMPVDYTRGFQGCLGYLFIQDKELHLYRHRNSVTSTMDFCH</sequence>
<feature type="disulfide bond" evidence="3">
    <location>
        <begin position="1095"/>
        <end position="1104"/>
    </location>
</feature>
<accession>A0ABY7EZ53</accession>
<dbReference type="Pfam" id="PF00008">
    <property type="entry name" value="EGF"/>
    <property type="match status" value="3"/>
</dbReference>
<evidence type="ECO:0000259" key="5">
    <source>
        <dbReference type="PROSITE" id="PS50025"/>
    </source>
</evidence>
<dbReference type="Gene3D" id="3.30.60.30">
    <property type="match status" value="7"/>
</dbReference>
<comment type="caution">
    <text evidence="3">Lacks conserved residue(s) required for the propagation of feature annotation.</text>
</comment>
<feature type="disulfide bond" evidence="3">
    <location>
        <begin position="868"/>
        <end position="877"/>
    </location>
</feature>
<feature type="domain" description="Kazal-like" evidence="7">
    <location>
        <begin position="438"/>
        <end position="485"/>
    </location>
</feature>
<evidence type="ECO:0000259" key="6">
    <source>
        <dbReference type="PROSITE" id="PS50026"/>
    </source>
</evidence>
<keyword evidence="4" id="KW-0472">Membrane</keyword>
<dbReference type="PROSITE" id="PS00022">
    <property type="entry name" value="EGF_1"/>
    <property type="match status" value="4"/>
</dbReference>
<dbReference type="PROSITE" id="PS50026">
    <property type="entry name" value="EGF_3"/>
    <property type="match status" value="4"/>
</dbReference>
<dbReference type="SMART" id="SM00181">
    <property type="entry name" value="EGF"/>
    <property type="match status" value="8"/>
</dbReference>
<feature type="domain" description="EGF-like" evidence="6">
    <location>
        <begin position="1107"/>
        <end position="1144"/>
    </location>
</feature>
<dbReference type="SMART" id="SM00179">
    <property type="entry name" value="EGF_CA"/>
    <property type="match status" value="3"/>
</dbReference>
<dbReference type="InterPro" id="IPR003645">
    <property type="entry name" value="Fol_N"/>
</dbReference>
<dbReference type="InterPro" id="IPR001881">
    <property type="entry name" value="EGF-like_Ca-bd_dom"/>
</dbReference>
<evidence type="ECO:0000256" key="2">
    <source>
        <dbReference type="ARBA" id="ARBA00023157"/>
    </source>
</evidence>
<dbReference type="Gene3D" id="2.10.25.10">
    <property type="entry name" value="Laminin"/>
    <property type="match status" value="4"/>
</dbReference>
<dbReference type="Pfam" id="PF07648">
    <property type="entry name" value="Kazal_2"/>
    <property type="match status" value="7"/>
</dbReference>
<keyword evidence="4" id="KW-1133">Transmembrane helix</keyword>
<dbReference type="SUPFAM" id="SSF100895">
    <property type="entry name" value="Kazal-type serine protease inhibitors"/>
    <property type="match status" value="7"/>
</dbReference>
<reference evidence="8" key="1">
    <citation type="submission" date="2022-11" db="EMBL/GenBank/DDBJ databases">
        <title>Centuries of genome instability and evolution in soft-shell clam transmissible cancer (bioRxiv).</title>
        <authorList>
            <person name="Hart S.F.M."/>
            <person name="Yonemitsu M.A."/>
            <person name="Giersch R.M."/>
            <person name="Beal B.F."/>
            <person name="Arriagada G."/>
            <person name="Davis B.W."/>
            <person name="Ostrander E.A."/>
            <person name="Goff S.P."/>
            <person name="Metzger M.J."/>
        </authorList>
    </citation>
    <scope>NUCLEOTIDE SEQUENCE</scope>
    <source>
        <strain evidence="8">MELC-2E11</strain>
        <tissue evidence="8">Siphon/mantle</tissue>
    </source>
</reference>
<name>A0ABY7EZ53_MYAAR</name>
<dbReference type="PROSITE" id="PS51465">
    <property type="entry name" value="KAZAL_2"/>
    <property type="match status" value="6"/>
</dbReference>
<dbReference type="SMART" id="SM00280">
    <property type="entry name" value="KAZAL"/>
    <property type="match status" value="7"/>
</dbReference>
<dbReference type="PANTHER" id="PTHR10913:SF78">
    <property type="entry name" value="AGRIN"/>
    <property type="match status" value="1"/>
</dbReference>
<dbReference type="Pfam" id="PF00054">
    <property type="entry name" value="Laminin_G_1"/>
    <property type="match status" value="2"/>
</dbReference>
<feature type="domain" description="Laminin G" evidence="5">
    <location>
        <begin position="1151"/>
        <end position="1331"/>
    </location>
</feature>
<evidence type="ECO:0000313" key="8">
    <source>
        <dbReference type="EMBL" id="WAR13778.1"/>
    </source>
</evidence>
<protein>
    <submittedName>
        <fullName evidence="8">AGRIN-like protein</fullName>
    </submittedName>
</protein>
<feature type="domain" description="Kazal-like" evidence="7">
    <location>
        <begin position="112"/>
        <end position="164"/>
    </location>
</feature>
<dbReference type="PROSITE" id="PS50025">
    <property type="entry name" value="LAM_G_DOMAIN"/>
    <property type="match status" value="2"/>
</dbReference>
<dbReference type="SUPFAM" id="SSF49899">
    <property type="entry name" value="Concanavalin A-like lectins/glucanases"/>
    <property type="match status" value="3"/>
</dbReference>
<gene>
    <name evidence="8" type="ORF">MAR_003883</name>
</gene>
<dbReference type="SUPFAM" id="SSF57196">
    <property type="entry name" value="EGF/Laminin"/>
    <property type="match status" value="1"/>
</dbReference>
<dbReference type="SMART" id="SM00282">
    <property type="entry name" value="LamG"/>
    <property type="match status" value="2"/>
</dbReference>
<feature type="disulfide bond" evidence="3">
    <location>
        <begin position="1134"/>
        <end position="1143"/>
    </location>
</feature>
<evidence type="ECO:0000259" key="7">
    <source>
        <dbReference type="PROSITE" id="PS51465"/>
    </source>
</evidence>
<feature type="domain" description="EGF-like" evidence="6">
    <location>
        <begin position="1068"/>
        <end position="1105"/>
    </location>
</feature>
<evidence type="ECO:0000256" key="3">
    <source>
        <dbReference type="PROSITE-ProRule" id="PRU00076"/>
    </source>
</evidence>
<proteinExistence type="predicted"/>
<feature type="transmembrane region" description="Helical" evidence="4">
    <location>
        <begin position="58"/>
        <end position="82"/>
    </location>
</feature>
<feature type="domain" description="Kazal-like" evidence="7">
    <location>
        <begin position="260"/>
        <end position="307"/>
    </location>
</feature>
<evidence type="ECO:0000313" key="9">
    <source>
        <dbReference type="Proteomes" id="UP001164746"/>
    </source>
</evidence>
<keyword evidence="4" id="KW-0812">Transmembrane</keyword>
<feature type="disulfide bond" evidence="3">
    <location>
        <begin position="1353"/>
        <end position="1362"/>
    </location>
</feature>
<dbReference type="InterPro" id="IPR002049">
    <property type="entry name" value="LE_dom"/>
</dbReference>
<dbReference type="InterPro" id="IPR036058">
    <property type="entry name" value="Kazal_dom_sf"/>
</dbReference>
<feature type="domain" description="Laminin G" evidence="5">
    <location>
        <begin position="883"/>
        <end position="1067"/>
    </location>
</feature>
<organism evidence="8 9">
    <name type="scientific">Mya arenaria</name>
    <name type="common">Soft-shell clam</name>
    <dbReference type="NCBI Taxonomy" id="6604"/>
    <lineage>
        <taxon>Eukaryota</taxon>
        <taxon>Metazoa</taxon>
        <taxon>Spiralia</taxon>
        <taxon>Lophotrochozoa</taxon>
        <taxon>Mollusca</taxon>
        <taxon>Bivalvia</taxon>
        <taxon>Autobranchia</taxon>
        <taxon>Heteroconchia</taxon>
        <taxon>Euheterodonta</taxon>
        <taxon>Imparidentia</taxon>
        <taxon>Neoheterodontei</taxon>
        <taxon>Myida</taxon>
        <taxon>Myoidea</taxon>
        <taxon>Myidae</taxon>
        <taxon>Mya</taxon>
    </lineage>
</organism>
<dbReference type="EMBL" id="CP111020">
    <property type="protein sequence ID" value="WAR13778.1"/>
    <property type="molecule type" value="Genomic_DNA"/>
</dbReference>
<feature type="domain" description="EGF-like" evidence="6">
    <location>
        <begin position="841"/>
        <end position="878"/>
    </location>
</feature>
<dbReference type="CDD" id="cd00055">
    <property type="entry name" value="EGF_Lam"/>
    <property type="match status" value="1"/>
</dbReference>
<dbReference type="CDD" id="cd00110">
    <property type="entry name" value="LamG"/>
    <property type="match status" value="2"/>
</dbReference>
<feature type="domain" description="Kazal-like" evidence="7">
    <location>
        <begin position="180"/>
        <end position="234"/>
    </location>
</feature>
<dbReference type="Gene3D" id="2.60.120.200">
    <property type="match status" value="3"/>
</dbReference>
<evidence type="ECO:0000256" key="1">
    <source>
        <dbReference type="ARBA" id="ARBA00022782"/>
    </source>
</evidence>
<dbReference type="InterPro" id="IPR050653">
    <property type="entry name" value="Prot_Inhib_GrowthFact_Antg"/>
</dbReference>
<dbReference type="SMART" id="SM00274">
    <property type="entry name" value="FOLN"/>
    <property type="match status" value="5"/>
</dbReference>
<feature type="domain" description="Kazal-like" evidence="7">
    <location>
        <begin position="677"/>
        <end position="735"/>
    </location>
</feature>
<keyword evidence="1" id="KW-0221">Differentiation</keyword>
<evidence type="ECO:0000256" key="4">
    <source>
        <dbReference type="SAM" id="Phobius"/>
    </source>
</evidence>
<feature type="domain" description="EGF-like" evidence="6">
    <location>
        <begin position="1327"/>
        <end position="1363"/>
    </location>
</feature>
<dbReference type="Proteomes" id="UP001164746">
    <property type="component" value="Chromosome 9"/>
</dbReference>
<feature type="domain" description="Kazal-like" evidence="7">
    <location>
        <begin position="351"/>
        <end position="404"/>
    </location>
</feature>
<dbReference type="InterPro" id="IPR001791">
    <property type="entry name" value="Laminin_G"/>
</dbReference>